<reference evidence="2 3" key="1">
    <citation type="journal article" date="2020" name="Nature">
        <title>Six reference-quality genomes reveal evolution of bat adaptations.</title>
        <authorList>
            <person name="Jebb D."/>
            <person name="Huang Z."/>
            <person name="Pippel M."/>
            <person name="Hughes G.M."/>
            <person name="Lavrichenko K."/>
            <person name="Devanna P."/>
            <person name="Winkler S."/>
            <person name="Jermiin L.S."/>
            <person name="Skirmuntt E.C."/>
            <person name="Katzourakis A."/>
            <person name="Burkitt-Gray L."/>
            <person name="Ray D.A."/>
            <person name="Sullivan K.A.M."/>
            <person name="Roscito J.G."/>
            <person name="Kirilenko B.M."/>
            <person name="Davalos L.M."/>
            <person name="Corthals A.P."/>
            <person name="Power M.L."/>
            <person name="Jones G."/>
            <person name="Ransome R.D."/>
            <person name="Dechmann D.K.N."/>
            <person name="Locatelli A.G."/>
            <person name="Puechmaille S.J."/>
            <person name="Fedrigo O."/>
            <person name="Jarvis E.D."/>
            <person name="Hiller M."/>
            <person name="Vernes S.C."/>
            <person name="Myers E.W."/>
            <person name="Teeling E.C."/>
        </authorList>
    </citation>
    <scope>NUCLEOTIDE SEQUENCE [LARGE SCALE GENOMIC DNA]</scope>
    <source>
        <strain evidence="2">MRouAeg1</strain>
        <tissue evidence="2">Muscle</tissue>
    </source>
</reference>
<organism evidence="2 3">
    <name type="scientific">Rousettus aegyptiacus</name>
    <name type="common">Egyptian fruit bat</name>
    <name type="synonym">Pteropus aegyptiacus</name>
    <dbReference type="NCBI Taxonomy" id="9407"/>
    <lineage>
        <taxon>Eukaryota</taxon>
        <taxon>Metazoa</taxon>
        <taxon>Chordata</taxon>
        <taxon>Craniata</taxon>
        <taxon>Vertebrata</taxon>
        <taxon>Euteleostomi</taxon>
        <taxon>Mammalia</taxon>
        <taxon>Eutheria</taxon>
        <taxon>Laurasiatheria</taxon>
        <taxon>Chiroptera</taxon>
        <taxon>Yinpterochiroptera</taxon>
        <taxon>Pteropodoidea</taxon>
        <taxon>Pteropodidae</taxon>
        <taxon>Rousettinae</taxon>
        <taxon>Rousettus</taxon>
    </lineage>
</organism>
<protein>
    <submittedName>
        <fullName evidence="2">Uncharacterized protein</fullName>
    </submittedName>
</protein>
<evidence type="ECO:0000313" key="2">
    <source>
        <dbReference type="EMBL" id="KAF6422704.1"/>
    </source>
</evidence>
<dbReference type="AlphaFoldDB" id="A0A7J8DHJ1"/>
<feature type="region of interest" description="Disordered" evidence="1">
    <location>
        <begin position="154"/>
        <end position="205"/>
    </location>
</feature>
<sequence length="236" mass="25176">MGLLGEVDLGTERDTTQPEPKGRHWAQRRVTGTKGARLHRQSPGSRAPATVGGRPQECGGCRTAEPGPKEPLGLRRATLLRSESRFSSTARVRPTRRDAGRAQTGPAASACTRKSAESVVLSDTRVSYGREGGRFWPGFSGTVRTQRVCLPRATSSWSHPRHRPTQPCTASGRSPTESRSRCLRTRQGQGGCVSPAPSFAQGRGSDLAQTLPGVNLIISAESTLLSRSSGRALPAV</sequence>
<accession>A0A7J8DHJ1</accession>
<keyword evidence="3" id="KW-1185">Reference proteome</keyword>
<evidence type="ECO:0000313" key="3">
    <source>
        <dbReference type="Proteomes" id="UP000593571"/>
    </source>
</evidence>
<comment type="caution">
    <text evidence="2">The sequence shown here is derived from an EMBL/GenBank/DDBJ whole genome shotgun (WGS) entry which is preliminary data.</text>
</comment>
<feature type="compositionally biased region" description="Polar residues" evidence="1">
    <location>
        <begin position="166"/>
        <end position="177"/>
    </location>
</feature>
<evidence type="ECO:0000256" key="1">
    <source>
        <dbReference type="SAM" id="MobiDB-lite"/>
    </source>
</evidence>
<gene>
    <name evidence="2" type="ORF">HJG63_008540</name>
</gene>
<feature type="compositionally biased region" description="Basic and acidic residues" evidence="1">
    <location>
        <begin position="10"/>
        <end position="22"/>
    </location>
</feature>
<name>A0A7J8DHJ1_ROUAE</name>
<dbReference type="Proteomes" id="UP000593571">
    <property type="component" value="Unassembled WGS sequence"/>
</dbReference>
<proteinExistence type="predicted"/>
<feature type="region of interest" description="Disordered" evidence="1">
    <location>
        <begin position="1"/>
        <end position="116"/>
    </location>
</feature>
<dbReference type="EMBL" id="JACASE010000012">
    <property type="protein sequence ID" value="KAF6422704.1"/>
    <property type="molecule type" value="Genomic_DNA"/>
</dbReference>